<dbReference type="GO" id="GO:0003682">
    <property type="term" value="F:chromatin binding"/>
    <property type="evidence" value="ECO:0007669"/>
    <property type="project" value="TreeGrafter"/>
</dbReference>
<dbReference type="STRING" id="137246.A0A401SZ81"/>
<protein>
    <recommendedName>
        <fullName evidence="2">MRN complex-interacting protein N-terminal domain-containing protein</fullName>
    </recommendedName>
</protein>
<proteinExistence type="predicted"/>
<dbReference type="PANTHER" id="PTHR15863">
    <property type="entry name" value="MRN COMPLEX-INTERACTING PROTEIN"/>
    <property type="match status" value="1"/>
</dbReference>
<accession>A0A401SZ81</accession>
<organism evidence="3 4">
    <name type="scientific">Chiloscyllium punctatum</name>
    <name type="common">Brownbanded bambooshark</name>
    <name type="synonym">Hemiscyllium punctatum</name>
    <dbReference type="NCBI Taxonomy" id="137246"/>
    <lineage>
        <taxon>Eukaryota</taxon>
        <taxon>Metazoa</taxon>
        <taxon>Chordata</taxon>
        <taxon>Craniata</taxon>
        <taxon>Vertebrata</taxon>
        <taxon>Chondrichthyes</taxon>
        <taxon>Elasmobranchii</taxon>
        <taxon>Galeomorphii</taxon>
        <taxon>Galeoidea</taxon>
        <taxon>Orectolobiformes</taxon>
        <taxon>Hemiscylliidae</taxon>
        <taxon>Chiloscyllium</taxon>
    </lineage>
</organism>
<evidence type="ECO:0000313" key="3">
    <source>
        <dbReference type="EMBL" id="GCC35690.1"/>
    </source>
</evidence>
<comment type="caution">
    <text evidence="3">The sequence shown here is derived from an EMBL/GenBank/DDBJ whole genome shotgun (WGS) entry which is preliminary data.</text>
</comment>
<dbReference type="Pfam" id="PF15749">
    <property type="entry name" value="MRNIP"/>
    <property type="match status" value="1"/>
</dbReference>
<dbReference type="Proteomes" id="UP000287033">
    <property type="component" value="Unassembled WGS sequence"/>
</dbReference>
<dbReference type="EMBL" id="BEZZ01000733">
    <property type="protein sequence ID" value="GCC35690.1"/>
    <property type="molecule type" value="Genomic_DNA"/>
</dbReference>
<evidence type="ECO:0000313" key="4">
    <source>
        <dbReference type="Proteomes" id="UP000287033"/>
    </source>
</evidence>
<dbReference type="OrthoDB" id="5960226at2759"/>
<feature type="domain" description="MRN complex-interacting protein N-terminal" evidence="2">
    <location>
        <begin position="7"/>
        <end position="108"/>
    </location>
</feature>
<dbReference type="PANTHER" id="PTHR15863:SF2">
    <property type="entry name" value="MRN COMPLEX-INTERACTING PROTEIN"/>
    <property type="match status" value="1"/>
</dbReference>
<evidence type="ECO:0000256" key="1">
    <source>
        <dbReference type="SAM" id="MobiDB-lite"/>
    </source>
</evidence>
<dbReference type="AlphaFoldDB" id="A0A401SZ81"/>
<gene>
    <name evidence="3" type="ORF">chiPu_0014177</name>
</gene>
<dbReference type="InterPro" id="IPR032739">
    <property type="entry name" value="MRNIP"/>
</dbReference>
<name>A0A401SZ81_CHIPU</name>
<reference evidence="3 4" key="1">
    <citation type="journal article" date="2018" name="Nat. Ecol. Evol.">
        <title>Shark genomes provide insights into elasmobranch evolution and the origin of vertebrates.</title>
        <authorList>
            <person name="Hara Y"/>
            <person name="Yamaguchi K"/>
            <person name="Onimaru K"/>
            <person name="Kadota M"/>
            <person name="Koyanagi M"/>
            <person name="Keeley SD"/>
            <person name="Tatsumi K"/>
            <person name="Tanaka K"/>
            <person name="Motone F"/>
            <person name="Kageyama Y"/>
            <person name="Nozu R"/>
            <person name="Adachi N"/>
            <person name="Nishimura O"/>
            <person name="Nakagawa R"/>
            <person name="Tanegashima C"/>
            <person name="Kiyatake I"/>
            <person name="Matsumoto R"/>
            <person name="Murakumo K"/>
            <person name="Nishida K"/>
            <person name="Terakita A"/>
            <person name="Kuratani S"/>
            <person name="Sato K"/>
            <person name="Hyodo S Kuraku.S."/>
        </authorList>
    </citation>
    <scope>NUCLEOTIDE SEQUENCE [LARGE SCALE GENOMIC DNA]</scope>
</reference>
<dbReference type="GO" id="GO:0005634">
    <property type="term" value="C:nucleus"/>
    <property type="evidence" value="ECO:0007669"/>
    <property type="project" value="TreeGrafter"/>
</dbReference>
<dbReference type="GO" id="GO:0007095">
    <property type="term" value="P:mitotic G2 DNA damage checkpoint signaling"/>
    <property type="evidence" value="ECO:0007669"/>
    <property type="project" value="TreeGrafter"/>
</dbReference>
<feature type="region of interest" description="Disordered" evidence="1">
    <location>
        <begin position="200"/>
        <end position="220"/>
    </location>
</feature>
<dbReference type="InterPro" id="IPR049472">
    <property type="entry name" value="MRNIP_N"/>
</dbReference>
<evidence type="ECO:0000259" key="2">
    <source>
        <dbReference type="Pfam" id="PF15749"/>
    </source>
</evidence>
<sequence length="422" mass="47127">MAQRFQVLRCCFCKIYQVQQVKKNKKWSCKLCEAKQSVLKVYGQGSGADCRRHVQKLNMLQGERMQTVEAAACTIEEPAFANTDCNCQRLCTVSEQLESSASSRWSVYLDQTPIIDASDEGGKEEDIVYTDRQQFQASVRNANRNRSKRKRGLCTSKQLYGNRTVNNETKSSQTTMGHYLKCMNSTPTEGGSRCQEIRNTGRNNVSESNPVTSLSDKSQHETITYPTKQQDLQASRWDRFLPHSTADNDEFFNQGTNKAEGYLTCTGSPCTDQLSTHSVIEDHKTDVDGFSGLRVDCNGCPSSPQITGRVTEGTMTRSLTSLECVEEDMTMLSLPELTSDVHRLSNVACRAVPAVHDPFPTSMHDAPGVSRTLKSGHSLPPQSLPVHQLSVYEKRSTAFGFQAKQPTCFLSLFQTEEDFDDV</sequence>
<keyword evidence="4" id="KW-1185">Reference proteome</keyword>